<reference evidence="4 5" key="1">
    <citation type="submission" date="2019-06" db="EMBL/GenBank/DDBJ databases">
        <title>Draft genome of Aliikangiella marina GYP-15.</title>
        <authorList>
            <person name="Wang G."/>
        </authorList>
    </citation>
    <scope>NUCLEOTIDE SEQUENCE [LARGE SCALE GENOMIC DNA]</scope>
    <source>
        <strain evidence="4 5">GYP-15</strain>
    </source>
</reference>
<organism evidence="4 5">
    <name type="scientific">Aliikangiella marina</name>
    <dbReference type="NCBI Taxonomy" id="1712262"/>
    <lineage>
        <taxon>Bacteria</taxon>
        <taxon>Pseudomonadati</taxon>
        <taxon>Pseudomonadota</taxon>
        <taxon>Gammaproteobacteria</taxon>
        <taxon>Oceanospirillales</taxon>
        <taxon>Pleioneaceae</taxon>
        <taxon>Aliikangiella</taxon>
    </lineage>
</organism>
<dbReference type="EMBL" id="VIKR01000005">
    <property type="protein sequence ID" value="TQV72289.1"/>
    <property type="molecule type" value="Genomic_DNA"/>
</dbReference>
<dbReference type="Pfam" id="PF02634">
    <property type="entry name" value="FdhD-NarQ"/>
    <property type="match status" value="1"/>
</dbReference>
<dbReference type="GO" id="GO:0016783">
    <property type="term" value="F:sulfurtransferase activity"/>
    <property type="evidence" value="ECO:0007669"/>
    <property type="project" value="InterPro"/>
</dbReference>
<feature type="active site" description="Cysteine persulfide intermediate" evidence="3">
    <location>
        <position position="116"/>
    </location>
</feature>
<dbReference type="RefSeq" id="WP_142943619.1">
    <property type="nucleotide sequence ID" value="NZ_VIKR01000005.1"/>
</dbReference>
<comment type="caution">
    <text evidence="4">The sequence shown here is derived from an EMBL/GenBank/DDBJ whole genome shotgun (WGS) entry which is preliminary data.</text>
</comment>
<dbReference type="SUPFAM" id="SSF53927">
    <property type="entry name" value="Cytidine deaminase-like"/>
    <property type="match status" value="1"/>
</dbReference>
<dbReference type="OrthoDB" id="3197277at2"/>
<evidence type="ECO:0000313" key="4">
    <source>
        <dbReference type="EMBL" id="TQV72289.1"/>
    </source>
</evidence>
<evidence type="ECO:0000256" key="3">
    <source>
        <dbReference type="HAMAP-Rule" id="MF_00187"/>
    </source>
</evidence>
<dbReference type="PIRSF" id="PIRSF015626">
    <property type="entry name" value="FdhD"/>
    <property type="match status" value="1"/>
</dbReference>
<dbReference type="Gene3D" id="3.10.20.10">
    <property type="match status" value="1"/>
</dbReference>
<dbReference type="InterPro" id="IPR016193">
    <property type="entry name" value="Cytidine_deaminase-like"/>
</dbReference>
<dbReference type="AlphaFoldDB" id="A0A545T4Y3"/>
<name>A0A545T4Y3_9GAMM</name>
<dbReference type="InterPro" id="IPR003786">
    <property type="entry name" value="FdhD"/>
</dbReference>
<dbReference type="PANTHER" id="PTHR30592">
    <property type="entry name" value="FORMATE DEHYDROGENASE"/>
    <property type="match status" value="1"/>
</dbReference>
<sequence length="279" mass="30742">MAENYVDVNRYKVGANQVLLEKDPVAEEEPLLIQLRQQEQTQVFSLTMRTPGEDKELAFGLLFSEGVIKGKNDVESLDYLLDSSKEPKNILEVRLSDKVTLETARFERHLTSYSGCGLCGKTSLQALELKQSRAFKTPDLKLSNQLVKTLKELLAEQPLFSLTGGVHAAGLIYIHDGKLATESAPFFEDVGRHNALDKLIGHELLNNDLAQSGLLVLSGRIGFELVQKAIMAGFSTIIALGAPSHLAIRAANQFDVALIGFAKDNSFNLYTSHRELITT</sequence>
<keyword evidence="4" id="KW-0808">Transferase</keyword>
<gene>
    <name evidence="3 4" type="primary">fdhD</name>
    <name evidence="4" type="ORF">FLL45_18910</name>
</gene>
<protein>
    <recommendedName>
        <fullName evidence="3">Sulfur carrier protein FdhD</fullName>
    </recommendedName>
</protein>
<keyword evidence="5" id="KW-1185">Reference proteome</keyword>
<accession>A0A545T4Y3</accession>
<keyword evidence="1 3" id="KW-0963">Cytoplasm</keyword>
<dbReference type="NCBIfam" id="TIGR00129">
    <property type="entry name" value="fdhD_narQ"/>
    <property type="match status" value="1"/>
</dbReference>
<evidence type="ECO:0000256" key="2">
    <source>
        <dbReference type="ARBA" id="ARBA00023150"/>
    </source>
</evidence>
<dbReference type="HAMAP" id="MF_00187">
    <property type="entry name" value="FdhD"/>
    <property type="match status" value="1"/>
</dbReference>
<keyword evidence="2 3" id="KW-0501">Molybdenum cofactor biosynthesis</keyword>
<comment type="subcellular location">
    <subcellularLocation>
        <location evidence="3">Cytoplasm</location>
    </subcellularLocation>
</comment>
<proteinExistence type="inferred from homology"/>
<comment type="caution">
    <text evidence="3">Lacks conserved residue(s) required for the propagation of feature annotation.</text>
</comment>
<dbReference type="GO" id="GO:0006777">
    <property type="term" value="P:Mo-molybdopterin cofactor biosynthetic process"/>
    <property type="evidence" value="ECO:0007669"/>
    <property type="project" value="UniProtKB-UniRule"/>
</dbReference>
<comment type="function">
    <text evidence="3">Required for formate dehydrogenase (FDH) activity. Acts as a sulfur carrier protein that transfers sulfur from IscS to the molybdenum cofactor prior to its insertion into FDH.</text>
</comment>
<evidence type="ECO:0000256" key="1">
    <source>
        <dbReference type="ARBA" id="ARBA00022490"/>
    </source>
</evidence>
<dbReference type="GO" id="GO:0005737">
    <property type="term" value="C:cytoplasm"/>
    <property type="evidence" value="ECO:0007669"/>
    <property type="project" value="UniProtKB-SubCell"/>
</dbReference>
<evidence type="ECO:0000313" key="5">
    <source>
        <dbReference type="Proteomes" id="UP000317839"/>
    </source>
</evidence>
<dbReference type="Gene3D" id="3.40.140.10">
    <property type="entry name" value="Cytidine Deaminase, domain 2"/>
    <property type="match status" value="1"/>
</dbReference>
<dbReference type="Proteomes" id="UP000317839">
    <property type="component" value="Unassembled WGS sequence"/>
</dbReference>
<comment type="similarity">
    <text evidence="3">Belongs to the FdhD family.</text>
</comment>
<dbReference type="PANTHER" id="PTHR30592:SF1">
    <property type="entry name" value="SULFUR CARRIER PROTEIN FDHD"/>
    <property type="match status" value="1"/>
</dbReference>
<dbReference type="GO" id="GO:0097163">
    <property type="term" value="F:sulfur carrier activity"/>
    <property type="evidence" value="ECO:0007669"/>
    <property type="project" value="UniProtKB-UniRule"/>
</dbReference>